<name>A0A315A4L2_PRUYE</name>
<sequence>MSCHLDSHGGVVGGSHYLLDTSCTSSLFNPKWGLTSNVSEYCRSFIVIALVCQSHYAKPKLA</sequence>
<organism evidence="1 2">
    <name type="scientific">Prunus yedoensis var. nudiflora</name>
    <dbReference type="NCBI Taxonomy" id="2094558"/>
    <lineage>
        <taxon>Eukaryota</taxon>
        <taxon>Viridiplantae</taxon>
        <taxon>Streptophyta</taxon>
        <taxon>Embryophyta</taxon>
        <taxon>Tracheophyta</taxon>
        <taxon>Spermatophyta</taxon>
        <taxon>Magnoliopsida</taxon>
        <taxon>eudicotyledons</taxon>
        <taxon>Gunneridae</taxon>
        <taxon>Pentapetalae</taxon>
        <taxon>rosids</taxon>
        <taxon>fabids</taxon>
        <taxon>Rosales</taxon>
        <taxon>Rosaceae</taxon>
        <taxon>Amygdaloideae</taxon>
        <taxon>Amygdaleae</taxon>
        <taxon>Prunus</taxon>
    </lineage>
</organism>
<dbReference type="EMBL" id="PJQY01000646">
    <property type="protein sequence ID" value="PQQ09086.1"/>
    <property type="molecule type" value="Genomic_DNA"/>
</dbReference>
<proteinExistence type="predicted"/>
<evidence type="ECO:0000313" key="1">
    <source>
        <dbReference type="EMBL" id="PQQ09086.1"/>
    </source>
</evidence>
<gene>
    <name evidence="1" type="ORF">Pyn_08056</name>
</gene>
<evidence type="ECO:0000313" key="2">
    <source>
        <dbReference type="Proteomes" id="UP000250321"/>
    </source>
</evidence>
<accession>A0A315A4L2</accession>
<comment type="caution">
    <text evidence="1">The sequence shown here is derived from an EMBL/GenBank/DDBJ whole genome shotgun (WGS) entry which is preliminary data.</text>
</comment>
<dbReference type="Proteomes" id="UP000250321">
    <property type="component" value="Unassembled WGS sequence"/>
</dbReference>
<protein>
    <submittedName>
        <fullName evidence="1">Uncharacterized protein</fullName>
    </submittedName>
</protein>
<keyword evidence="2" id="KW-1185">Reference proteome</keyword>
<reference evidence="1 2" key="1">
    <citation type="submission" date="2018-02" db="EMBL/GenBank/DDBJ databases">
        <title>Draft genome of wild Prunus yedoensis var. nudiflora.</title>
        <authorList>
            <person name="Baek S."/>
            <person name="Kim J.-H."/>
            <person name="Choi K."/>
            <person name="Kim G.-B."/>
            <person name="Cho A."/>
            <person name="Jang H."/>
            <person name="Shin C.-H."/>
            <person name="Yu H.-J."/>
            <person name="Mun J.-H."/>
        </authorList>
    </citation>
    <scope>NUCLEOTIDE SEQUENCE [LARGE SCALE GENOMIC DNA]</scope>
    <source>
        <strain evidence="2">cv. Jeju island</strain>
        <tissue evidence="1">Leaf</tissue>
    </source>
</reference>
<dbReference type="AlphaFoldDB" id="A0A315A4L2"/>